<evidence type="ECO:0000256" key="1">
    <source>
        <dbReference type="SAM" id="MobiDB-lite"/>
    </source>
</evidence>
<protein>
    <submittedName>
        <fullName evidence="2">Uncharacterized protein</fullName>
    </submittedName>
</protein>
<proteinExistence type="predicted"/>
<sequence length="498" mass="53800">MGQLVLSGRIRGEATTQCEFTISVNGSAVSATAVVLDQSVFTVPDASAQIEIQAASFEPATYGTVGARLEIDAFGSVQPTFLPDGWEPPTVLPSPLGLTTVMVVHFSPLRDATETARRNLAQSGPDYPGSPPAPPPGDMTFRSPPVPMPPDVYSPLPQVTDTAFIGSPPIADGRIAVEQRTVTPFGEVLVLRLPGVGAPQLVAVFWPAEVPRQPGAPPAPFLVFFRPAAAQNVPNGFFKDPRDRHDPMTNDTYPWGWDYQFFGLLRPLRYMGDPLLEFPSAKGLVHQIQASGRKVVLVLPLPRADDRTCDEITSFGEAVFLQEYLEEIQAFMFRRAGNFSFGPIGRLAMGSFSSGHALLSCFLTNPANQNHPLLLDTLQEIYLFDPHADQVSVTRTPLTHVAAWATRGAAATKIARLYTQNDPVQLAPVLSLFGMVSGQAPAHAETPDGRKSLTALPMAAWKSLAERLQGSVPYTNSAQVHEVIPALMLTDALRRSGF</sequence>
<reference evidence="2 3" key="1">
    <citation type="submission" date="2020-08" db="EMBL/GenBank/DDBJ databases">
        <title>Genomic Encyclopedia of Type Strains, Phase III (KMG-III): the genomes of soil and plant-associated and newly described type strains.</title>
        <authorList>
            <person name="Whitman W."/>
        </authorList>
    </citation>
    <scope>NUCLEOTIDE SEQUENCE [LARGE SCALE GENOMIC DNA]</scope>
    <source>
        <strain evidence="2 3">CECT 3313</strain>
    </source>
</reference>
<evidence type="ECO:0000313" key="3">
    <source>
        <dbReference type="Proteomes" id="UP000585836"/>
    </source>
</evidence>
<name>A0A7W9UPV8_9ACTN</name>
<gene>
    <name evidence="2" type="ORF">FHS34_002218</name>
</gene>
<feature type="compositionally biased region" description="Pro residues" evidence="1">
    <location>
        <begin position="128"/>
        <end position="137"/>
    </location>
</feature>
<dbReference type="AlphaFoldDB" id="A0A7W9UPV8"/>
<accession>A0A7W9UPV8</accession>
<dbReference type="EMBL" id="JACHJK010000003">
    <property type="protein sequence ID" value="MBB5926762.1"/>
    <property type="molecule type" value="Genomic_DNA"/>
</dbReference>
<comment type="caution">
    <text evidence="2">The sequence shown here is derived from an EMBL/GenBank/DDBJ whole genome shotgun (WGS) entry which is preliminary data.</text>
</comment>
<dbReference type="Proteomes" id="UP000585836">
    <property type="component" value="Unassembled WGS sequence"/>
</dbReference>
<keyword evidence="3" id="KW-1185">Reference proteome</keyword>
<organism evidence="2 3">
    <name type="scientific">Streptomyces echinatus</name>
    <dbReference type="NCBI Taxonomy" id="67293"/>
    <lineage>
        <taxon>Bacteria</taxon>
        <taxon>Bacillati</taxon>
        <taxon>Actinomycetota</taxon>
        <taxon>Actinomycetes</taxon>
        <taxon>Kitasatosporales</taxon>
        <taxon>Streptomycetaceae</taxon>
        <taxon>Streptomyces</taxon>
    </lineage>
</organism>
<dbReference type="RefSeq" id="WP_184963664.1">
    <property type="nucleotide sequence ID" value="NZ_JACHJK010000003.1"/>
</dbReference>
<evidence type="ECO:0000313" key="2">
    <source>
        <dbReference type="EMBL" id="MBB5926762.1"/>
    </source>
</evidence>
<feature type="region of interest" description="Disordered" evidence="1">
    <location>
        <begin position="114"/>
        <end position="144"/>
    </location>
</feature>